<evidence type="ECO:0000313" key="8">
    <source>
        <dbReference type="Proteomes" id="UP000523821"/>
    </source>
</evidence>
<comment type="cofactor">
    <cofactor evidence="1">
        <name>FAD</name>
        <dbReference type="ChEBI" id="CHEBI:57692"/>
    </cofactor>
</comment>
<dbReference type="Proteomes" id="UP000523821">
    <property type="component" value="Unassembled WGS sequence"/>
</dbReference>
<comment type="caution">
    <text evidence="7">The sequence shown here is derived from an EMBL/GenBank/DDBJ whole genome shotgun (WGS) entry which is preliminary data.</text>
</comment>
<dbReference type="AlphaFoldDB" id="A0A7W9CUN0"/>
<feature type="domain" description="UDP-galactopyranose mutase C-terminal" evidence="6">
    <location>
        <begin position="151"/>
        <end position="356"/>
    </location>
</feature>
<evidence type="ECO:0000256" key="5">
    <source>
        <dbReference type="ARBA" id="ARBA00023235"/>
    </source>
</evidence>
<accession>A0A7W9CUN0</accession>
<dbReference type="SUPFAM" id="SSF54373">
    <property type="entry name" value="FAD-linked reductases, C-terminal domain"/>
    <property type="match status" value="1"/>
</dbReference>
<sequence>MRRTLIVGAGLTGAVLAREIAERLDERVVVIDRREHIGGNTFDGPNGHGVVVHHYGPHIFHTNAPQVANYLSRYTDWRSYEHRVVAWFDDRWVPLPFNMTAMEIVFGETEGRRLNAVLAGEYGLGVKVPILKMRQSGSADVRRVADLVYEKVFLHYTMKQWGVAPDALDPSVSARVPVFLSRDDRYFQDTFQAMPRDGYAALVARMLDDPRIELRCGQSFEDVDGVERFDRVVFTGAIDEFFDHVHGPLPYRSIRFDMVTTESGHTIQRAAQQNFPTPAAQHAFTRSTEFRQLTGQGDIGHTTLAFEYPEDYVPGRNEPYYPIPHEDSRRIYRRYAAEAAKLGTVFFAGRLADYSYYNMDQAVARALACFEKEIAPRRPASAGREASA</sequence>
<evidence type="ECO:0000256" key="3">
    <source>
        <dbReference type="ARBA" id="ARBA00022630"/>
    </source>
</evidence>
<dbReference type="EC" id="5.4.99.9" evidence="7"/>
<dbReference type="InterPro" id="IPR015899">
    <property type="entry name" value="UDP-GalPyranose_mutase_C"/>
</dbReference>
<dbReference type="GO" id="GO:0005829">
    <property type="term" value="C:cytosol"/>
    <property type="evidence" value="ECO:0007669"/>
    <property type="project" value="TreeGrafter"/>
</dbReference>
<evidence type="ECO:0000313" key="7">
    <source>
        <dbReference type="EMBL" id="MBB5751878.1"/>
    </source>
</evidence>
<dbReference type="Gene3D" id="3.40.50.720">
    <property type="entry name" value="NAD(P)-binding Rossmann-like Domain"/>
    <property type="match status" value="3"/>
</dbReference>
<dbReference type="GO" id="GO:0008767">
    <property type="term" value="F:UDP-galactopyranose mutase activity"/>
    <property type="evidence" value="ECO:0007669"/>
    <property type="project" value="UniProtKB-EC"/>
</dbReference>
<reference evidence="7 8" key="1">
    <citation type="submission" date="2020-08" db="EMBL/GenBank/DDBJ databases">
        <title>Genomic Encyclopedia of Type Strains, Phase IV (KMG-IV): sequencing the most valuable type-strain genomes for metagenomic binning, comparative biology and taxonomic classification.</title>
        <authorList>
            <person name="Goeker M."/>
        </authorList>
    </citation>
    <scope>NUCLEOTIDE SEQUENCE [LARGE SCALE GENOMIC DNA]</scope>
    <source>
        <strain evidence="7 8">DSM 16268</strain>
    </source>
</reference>
<organism evidence="7 8">
    <name type="scientific">Prosthecomicrobium pneumaticum</name>
    <dbReference type="NCBI Taxonomy" id="81895"/>
    <lineage>
        <taxon>Bacteria</taxon>
        <taxon>Pseudomonadati</taxon>
        <taxon>Pseudomonadota</taxon>
        <taxon>Alphaproteobacteria</taxon>
        <taxon>Hyphomicrobiales</taxon>
        <taxon>Kaistiaceae</taxon>
        <taxon>Prosthecomicrobium</taxon>
    </lineage>
</organism>
<keyword evidence="3" id="KW-0285">Flavoprotein</keyword>
<dbReference type="GO" id="GO:0050660">
    <property type="term" value="F:flavin adenine dinucleotide binding"/>
    <property type="evidence" value="ECO:0007669"/>
    <property type="project" value="TreeGrafter"/>
</dbReference>
<keyword evidence="5 7" id="KW-0413">Isomerase</keyword>
<protein>
    <submittedName>
        <fullName evidence="7">UDP-galactopyranose mutase</fullName>
        <ecNumber evidence="7">5.4.99.9</ecNumber>
    </submittedName>
</protein>
<name>A0A7W9CUN0_9HYPH</name>
<evidence type="ECO:0000256" key="1">
    <source>
        <dbReference type="ARBA" id="ARBA00001974"/>
    </source>
</evidence>
<dbReference type="PANTHER" id="PTHR21197:SF0">
    <property type="entry name" value="UDP-GALACTOPYRANOSE MUTASE"/>
    <property type="match status" value="1"/>
</dbReference>
<dbReference type="EMBL" id="JACHOO010000002">
    <property type="protein sequence ID" value="MBB5751878.1"/>
    <property type="molecule type" value="Genomic_DNA"/>
</dbReference>
<dbReference type="RefSeq" id="WP_183853046.1">
    <property type="nucleotide sequence ID" value="NZ_JACHOO010000002.1"/>
</dbReference>
<proteinExistence type="inferred from homology"/>
<dbReference type="Pfam" id="PF13450">
    <property type="entry name" value="NAD_binding_8"/>
    <property type="match status" value="1"/>
</dbReference>
<evidence type="ECO:0000256" key="4">
    <source>
        <dbReference type="ARBA" id="ARBA00022827"/>
    </source>
</evidence>
<dbReference type="NCBIfam" id="TIGR00031">
    <property type="entry name" value="UDP-GALP_mutase"/>
    <property type="match status" value="1"/>
</dbReference>
<evidence type="ECO:0000256" key="2">
    <source>
        <dbReference type="ARBA" id="ARBA00009321"/>
    </source>
</evidence>
<comment type="similarity">
    <text evidence="2">Belongs to the UDP-galactopyranose/dTDP-fucopyranose mutase family.</text>
</comment>
<evidence type="ECO:0000259" key="6">
    <source>
        <dbReference type="Pfam" id="PF03275"/>
    </source>
</evidence>
<dbReference type="PANTHER" id="PTHR21197">
    <property type="entry name" value="UDP-GALACTOPYRANOSE MUTASE"/>
    <property type="match status" value="1"/>
</dbReference>
<gene>
    <name evidence="7" type="ORF">GGQ63_000930</name>
</gene>
<keyword evidence="4" id="KW-0274">FAD</keyword>
<dbReference type="Pfam" id="PF03275">
    <property type="entry name" value="GLF"/>
    <property type="match status" value="1"/>
</dbReference>
<dbReference type="SUPFAM" id="SSF51971">
    <property type="entry name" value="Nucleotide-binding domain"/>
    <property type="match status" value="1"/>
</dbReference>
<dbReference type="InterPro" id="IPR004379">
    <property type="entry name" value="UDP-GALP_mutase"/>
</dbReference>
<keyword evidence="8" id="KW-1185">Reference proteome</keyword>